<dbReference type="EMBL" id="JBHSBL010000020">
    <property type="protein sequence ID" value="MFC4069387.1"/>
    <property type="molecule type" value="Genomic_DNA"/>
</dbReference>
<feature type="chain" id="PRO_5045730935" evidence="9">
    <location>
        <begin position="27"/>
        <end position="856"/>
    </location>
</feature>
<keyword evidence="5" id="KW-0862">Zinc</keyword>
<gene>
    <name evidence="11" type="ORF">ACFO0C_31070</name>
</gene>
<dbReference type="Pfam" id="PF00246">
    <property type="entry name" value="Peptidase_M14"/>
    <property type="match status" value="1"/>
</dbReference>
<dbReference type="GO" id="GO:0004180">
    <property type="term" value="F:carboxypeptidase activity"/>
    <property type="evidence" value="ECO:0007669"/>
    <property type="project" value="UniProtKB-KW"/>
</dbReference>
<keyword evidence="11" id="KW-0121">Carboxypeptidase</keyword>
<keyword evidence="6" id="KW-0482">Metalloprotease</keyword>
<evidence type="ECO:0000256" key="1">
    <source>
        <dbReference type="ARBA" id="ARBA00001947"/>
    </source>
</evidence>
<accession>A0ABV8J2A6</accession>
<comment type="caution">
    <text evidence="11">The sequence shown here is derived from an EMBL/GenBank/DDBJ whole genome shotgun (WGS) entry which is preliminary data.</text>
</comment>
<dbReference type="InterPro" id="IPR000834">
    <property type="entry name" value="Peptidase_M14"/>
</dbReference>
<dbReference type="SMART" id="SM00631">
    <property type="entry name" value="Zn_pept"/>
    <property type="match status" value="1"/>
</dbReference>
<feature type="signal peptide" evidence="9">
    <location>
        <begin position="1"/>
        <end position="26"/>
    </location>
</feature>
<evidence type="ECO:0000256" key="8">
    <source>
        <dbReference type="SAM" id="MobiDB-lite"/>
    </source>
</evidence>
<evidence type="ECO:0000259" key="10">
    <source>
        <dbReference type="PROSITE" id="PS52035"/>
    </source>
</evidence>
<evidence type="ECO:0000256" key="2">
    <source>
        <dbReference type="ARBA" id="ARBA00005988"/>
    </source>
</evidence>
<comment type="cofactor">
    <cofactor evidence="1">
        <name>Zn(2+)</name>
        <dbReference type="ChEBI" id="CHEBI:29105"/>
    </cofactor>
</comment>
<feature type="active site" description="Proton donor/acceptor" evidence="7">
    <location>
        <position position="373"/>
    </location>
</feature>
<evidence type="ECO:0000256" key="9">
    <source>
        <dbReference type="SAM" id="SignalP"/>
    </source>
</evidence>
<evidence type="ECO:0000313" key="11">
    <source>
        <dbReference type="EMBL" id="MFC4069387.1"/>
    </source>
</evidence>
<evidence type="ECO:0000313" key="12">
    <source>
        <dbReference type="Proteomes" id="UP001595867"/>
    </source>
</evidence>
<sequence>MDLSRTLAGIGAALLASALLANPATAAPGDAPSTRDFGNGPERNDIAALDSAALDSAAVSALSARTLSAGAPELSAGAPEPAWAITGRKGYPRQNSLPVWPVNPDDRSIKLGLVPYHAIAPKLNALQESSDRVSAEIAGTSAGGRDLYLVTVTAPESASEAARQDRWRQLIENDPGAARRDRALTAGYKTPVWINANIHGNEWEGTDGALRVIERLATATDPATTAFLRRSRVYVSVSLNPDGRVAGTRANGAGFDINRDFATSSQPESRMARDVVIATQPFVMLDEHGYTGTTLIEPATPPHGQNYEYDLYIKHALPNALGMEKAIQRLGHAETTRADIPFRDYAPGDWDDWPPIFTPMYAIYQGAVGHTVEVPLQVNNAAYNNLPVEELQRRSRINTDVAAATIEAALTYADTNRATLLADQIEQFRRGWAGEPSPTIPDGFVDGFGPEDRYSATFPRSYVIPAGTPAAARLVNHLTSHDVRVTRALTSFRLDGRHYGKGTYIVDMHQPKRGLANVLLEAGRDISDLVPQMYDISGWSHGLLWGATVDRSLRSLPRTPVATVTRAAPTGAVDAPRGRDLALSLRDGNDVRAVNELLTRGVKLRRTDAATVVVPADARPEAVALSKTLGVRFTAAPGRVKGVVFDQPAIAAAVSADELSALREMGFTVQPVSTALLNAGFDLSTIDTLIVSSGLSYAALTPAARGTVDTFLARGGGVLTRGATGANFNAAAGVLPVTATAGRGDANGVVTVTNEGPIVGAGSPGNSFIYSPLWFTVGSGVTVEQRYGTTPLVAGHWLPTDAGTNGPAQAAGQPAVVSGTTAGGGRAVLFGTEPLFRAHPKGLYAQYARALFWTTD</sequence>
<dbReference type="PROSITE" id="PS52035">
    <property type="entry name" value="PEPTIDASE_M14"/>
    <property type="match status" value="1"/>
</dbReference>
<dbReference type="PANTHER" id="PTHR11705">
    <property type="entry name" value="PROTEASE FAMILY M14 CARBOXYPEPTIDASE A,B"/>
    <property type="match status" value="1"/>
</dbReference>
<proteinExistence type="inferred from homology"/>
<evidence type="ECO:0000256" key="3">
    <source>
        <dbReference type="ARBA" id="ARBA00022670"/>
    </source>
</evidence>
<evidence type="ECO:0000256" key="5">
    <source>
        <dbReference type="ARBA" id="ARBA00022833"/>
    </source>
</evidence>
<comment type="similarity">
    <text evidence="2 7">Belongs to the peptidase M14 family.</text>
</comment>
<keyword evidence="4" id="KW-0378">Hydrolase</keyword>
<dbReference type="Gene3D" id="3.40.630.10">
    <property type="entry name" value="Zn peptidases"/>
    <property type="match status" value="1"/>
</dbReference>
<reference evidence="12" key="1">
    <citation type="journal article" date="2019" name="Int. J. Syst. Evol. Microbiol.">
        <title>The Global Catalogue of Microorganisms (GCM) 10K type strain sequencing project: providing services to taxonomists for standard genome sequencing and annotation.</title>
        <authorList>
            <consortium name="The Broad Institute Genomics Platform"/>
            <consortium name="The Broad Institute Genome Sequencing Center for Infectious Disease"/>
            <person name="Wu L."/>
            <person name="Ma J."/>
        </authorList>
    </citation>
    <scope>NUCLEOTIDE SEQUENCE [LARGE SCALE GENOMIC DNA]</scope>
    <source>
        <strain evidence="12">TBRC 5832</strain>
    </source>
</reference>
<dbReference type="RefSeq" id="WP_378070270.1">
    <property type="nucleotide sequence ID" value="NZ_JBHSBL010000020.1"/>
</dbReference>
<evidence type="ECO:0000256" key="7">
    <source>
        <dbReference type="PROSITE-ProRule" id="PRU01379"/>
    </source>
</evidence>
<protein>
    <submittedName>
        <fullName evidence="11">M14 family zinc carboxypeptidase</fullName>
    </submittedName>
</protein>
<dbReference type="Proteomes" id="UP001595867">
    <property type="component" value="Unassembled WGS sequence"/>
</dbReference>
<evidence type="ECO:0000256" key="4">
    <source>
        <dbReference type="ARBA" id="ARBA00022801"/>
    </source>
</evidence>
<feature type="domain" description="Peptidase M14" evidence="10">
    <location>
        <begin position="112"/>
        <end position="409"/>
    </location>
</feature>
<keyword evidence="3" id="KW-0645">Protease</keyword>
<dbReference type="SUPFAM" id="SSF53187">
    <property type="entry name" value="Zn-dependent exopeptidases"/>
    <property type="match status" value="1"/>
</dbReference>
<name>A0ABV8J2A6_9ACTN</name>
<dbReference type="PANTHER" id="PTHR11705:SF143">
    <property type="entry name" value="SLL0236 PROTEIN"/>
    <property type="match status" value="1"/>
</dbReference>
<dbReference type="InterPro" id="IPR029062">
    <property type="entry name" value="Class_I_gatase-like"/>
</dbReference>
<evidence type="ECO:0000256" key="6">
    <source>
        <dbReference type="ARBA" id="ARBA00023049"/>
    </source>
</evidence>
<keyword evidence="9" id="KW-0732">Signal</keyword>
<keyword evidence="12" id="KW-1185">Reference proteome</keyword>
<feature type="region of interest" description="Disordered" evidence="8">
    <location>
        <begin position="25"/>
        <end position="44"/>
    </location>
</feature>
<dbReference type="SUPFAM" id="SSF52317">
    <property type="entry name" value="Class I glutamine amidotransferase-like"/>
    <property type="match status" value="1"/>
</dbReference>
<organism evidence="11 12">
    <name type="scientific">Actinoplanes subglobosus</name>
    <dbReference type="NCBI Taxonomy" id="1547892"/>
    <lineage>
        <taxon>Bacteria</taxon>
        <taxon>Bacillati</taxon>
        <taxon>Actinomycetota</taxon>
        <taxon>Actinomycetes</taxon>
        <taxon>Micromonosporales</taxon>
        <taxon>Micromonosporaceae</taxon>
        <taxon>Actinoplanes</taxon>
    </lineage>
</organism>